<dbReference type="AlphaFoldDB" id="A0A8S1D8L9"/>
<name>A0A8S1D8L9_9INSE</name>
<gene>
    <name evidence="1" type="ORF">CLODIP_2_CD09457</name>
</gene>
<protein>
    <submittedName>
        <fullName evidence="1">Uncharacterized protein</fullName>
    </submittedName>
</protein>
<accession>A0A8S1D8L9</accession>
<comment type="caution">
    <text evidence="1">The sequence shown here is derived from an EMBL/GenBank/DDBJ whole genome shotgun (WGS) entry which is preliminary data.</text>
</comment>
<evidence type="ECO:0000313" key="2">
    <source>
        <dbReference type="Proteomes" id="UP000494165"/>
    </source>
</evidence>
<sequence>MNENNCETEFPRLPEIKFATIAFGGKSANVLRCFIERNGESLQELYLEGINIEEKMIFGEIFSSCPNLQQRIRATPFFARCWRRGTAARQEERVAVVFSPSLALYVCFSPSALATKIIILKSANQHN</sequence>
<dbReference type="EMBL" id="CADEPI010000178">
    <property type="protein sequence ID" value="CAB3379074.1"/>
    <property type="molecule type" value="Genomic_DNA"/>
</dbReference>
<evidence type="ECO:0000313" key="1">
    <source>
        <dbReference type="EMBL" id="CAB3379074.1"/>
    </source>
</evidence>
<keyword evidence="2" id="KW-1185">Reference proteome</keyword>
<proteinExistence type="predicted"/>
<reference evidence="1 2" key="1">
    <citation type="submission" date="2020-04" db="EMBL/GenBank/DDBJ databases">
        <authorList>
            <person name="Alioto T."/>
            <person name="Alioto T."/>
            <person name="Gomez Garrido J."/>
        </authorList>
    </citation>
    <scope>NUCLEOTIDE SEQUENCE [LARGE SCALE GENOMIC DNA]</scope>
</reference>
<organism evidence="1 2">
    <name type="scientific">Cloeon dipterum</name>
    <dbReference type="NCBI Taxonomy" id="197152"/>
    <lineage>
        <taxon>Eukaryota</taxon>
        <taxon>Metazoa</taxon>
        <taxon>Ecdysozoa</taxon>
        <taxon>Arthropoda</taxon>
        <taxon>Hexapoda</taxon>
        <taxon>Insecta</taxon>
        <taxon>Pterygota</taxon>
        <taxon>Palaeoptera</taxon>
        <taxon>Ephemeroptera</taxon>
        <taxon>Pisciforma</taxon>
        <taxon>Baetidae</taxon>
        <taxon>Cloeon</taxon>
    </lineage>
</organism>
<dbReference type="Proteomes" id="UP000494165">
    <property type="component" value="Unassembled WGS sequence"/>
</dbReference>
<dbReference type="OrthoDB" id="2882671at2759"/>